<keyword evidence="2" id="KW-1185">Reference proteome</keyword>
<evidence type="ECO:0000313" key="1">
    <source>
        <dbReference type="EMBL" id="GHC94309.1"/>
    </source>
</evidence>
<dbReference type="Proteomes" id="UP000626210">
    <property type="component" value="Unassembled WGS sequence"/>
</dbReference>
<sequence length="270" mass="29002">MPKPDHNPLSVRYRSRIDSNGECRFMSSAALHALEALPPAGMADDDAVSIAQEAARYAVLRRMGSAIRHQIAGSLQPVSMIASLVERRVQAQAPNLEALRRNCSEMNTLARSASSECVALMGWLAPHEGEQVALNEGVADCLHLLTTELSFRGFTVLDTTQALDARVARLGLRTLVPACLMALTDAAAMPAQVRIEAGVDGAVVNLSLSLQAMPDAEGPAQRAKAYRPLTWADVKALAQAEGVRLQLGPQTVRMQFEVQPAADDADVRWG</sequence>
<organism evidence="1 2">
    <name type="scientific">Pseudorhodoferax aquiterrae</name>
    <dbReference type="NCBI Taxonomy" id="747304"/>
    <lineage>
        <taxon>Bacteria</taxon>
        <taxon>Pseudomonadati</taxon>
        <taxon>Pseudomonadota</taxon>
        <taxon>Betaproteobacteria</taxon>
        <taxon>Burkholderiales</taxon>
        <taxon>Comamonadaceae</taxon>
    </lineage>
</organism>
<proteinExistence type="predicted"/>
<dbReference type="EMBL" id="BMYK01000018">
    <property type="protein sequence ID" value="GHC94309.1"/>
    <property type="molecule type" value="Genomic_DNA"/>
</dbReference>
<accession>A0ABQ3G6Z8</accession>
<comment type="caution">
    <text evidence="1">The sequence shown here is derived from an EMBL/GenBank/DDBJ whole genome shotgun (WGS) entry which is preliminary data.</text>
</comment>
<reference evidence="2" key="1">
    <citation type="journal article" date="2019" name="Int. J. Syst. Evol. Microbiol.">
        <title>The Global Catalogue of Microorganisms (GCM) 10K type strain sequencing project: providing services to taxonomists for standard genome sequencing and annotation.</title>
        <authorList>
            <consortium name="The Broad Institute Genomics Platform"/>
            <consortium name="The Broad Institute Genome Sequencing Center for Infectious Disease"/>
            <person name="Wu L."/>
            <person name="Ma J."/>
        </authorList>
    </citation>
    <scope>NUCLEOTIDE SEQUENCE [LARGE SCALE GENOMIC DNA]</scope>
    <source>
        <strain evidence="2">KCTC 23314</strain>
    </source>
</reference>
<name>A0ABQ3G6Z8_9BURK</name>
<protein>
    <submittedName>
        <fullName evidence="1">Uncharacterized protein</fullName>
    </submittedName>
</protein>
<evidence type="ECO:0000313" key="2">
    <source>
        <dbReference type="Proteomes" id="UP000626210"/>
    </source>
</evidence>
<gene>
    <name evidence="1" type="ORF">GCM10007320_46170</name>
</gene>